<dbReference type="AlphaFoldDB" id="D1PIY4"/>
<comment type="caution">
    <text evidence="1">The sequence shown here is derived from an EMBL/GenBank/DDBJ whole genome shotgun (WGS) entry which is preliminary data.</text>
</comment>
<dbReference type="eggNOG" id="ENOG5032ZXX">
    <property type="taxonomic scope" value="Bacteria"/>
</dbReference>
<keyword evidence="2" id="KW-1185">Reference proteome</keyword>
<evidence type="ECO:0000313" key="2">
    <source>
        <dbReference type="Proteomes" id="UP000003438"/>
    </source>
</evidence>
<dbReference type="RefSeq" id="WP_007045746.1">
    <property type="nucleotide sequence ID" value="NZ_GG704769.1"/>
</dbReference>
<evidence type="ECO:0008006" key="3">
    <source>
        <dbReference type="Google" id="ProtNLM"/>
    </source>
</evidence>
<protein>
    <recommendedName>
        <fullName evidence="3">Glycosyltransferase 2-like domain-containing protein</fullName>
    </recommendedName>
</protein>
<dbReference type="OrthoDB" id="8807075at2"/>
<gene>
    <name evidence="1" type="ORF">SUBVAR_04302</name>
</gene>
<name>D1PIY4_9FIRM</name>
<organism evidence="1 2">
    <name type="scientific">Subdoligranulum variabile DSM 15176</name>
    <dbReference type="NCBI Taxonomy" id="411471"/>
    <lineage>
        <taxon>Bacteria</taxon>
        <taxon>Bacillati</taxon>
        <taxon>Bacillota</taxon>
        <taxon>Clostridia</taxon>
        <taxon>Eubacteriales</taxon>
        <taxon>Oscillospiraceae</taxon>
        <taxon>Subdoligranulum</taxon>
    </lineage>
</organism>
<reference evidence="1" key="1">
    <citation type="submission" date="2009-12" db="EMBL/GenBank/DDBJ databases">
        <authorList>
            <person name="Weinstock G."/>
            <person name="Sodergren E."/>
            <person name="Clifton S."/>
            <person name="Fulton L."/>
            <person name="Fulton B."/>
            <person name="Courtney L."/>
            <person name="Fronick C."/>
            <person name="Harrison M."/>
            <person name="Strong C."/>
            <person name="Farmer C."/>
            <person name="Delahaunty K."/>
            <person name="Markovic C."/>
            <person name="Hall O."/>
            <person name="Minx P."/>
            <person name="Tomlinson C."/>
            <person name="Mitreva M."/>
            <person name="Nelson J."/>
            <person name="Hou S."/>
            <person name="Wollam A."/>
            <person name="Pepin K.H."/>
            <person name="Johnson M."/>
            <person name="Bhonagiri V."/>
            <person name="Nash W.E."/>
            <person name="Warren W."/>
            <person name="Chinwalla A."/>
            <person name="Mardis E.R."/>
            <person name="Wilson R.K."/>
        </authorList>
    </citation>
    <scope>NUCLEOTIDE SEQUENCE [LARGE SCALE GENOMIC DNA]</scope>
    <source>
        <strain evidence="1">DSM 15176</strain>
    </source>
</reference>
<evidence type="ECO:0000313" key="1">
    <source>
        <dbReference type="EMBL" id="EFB77493.1"/>
    </source>
</evidence>
<proteinExistence type="predicted"/>
<accession>D1PIY4</accession>
<dbReference type="EMBL" id="ACBY02000011">
    <property type="protein sequence ID" value="EFB77493.1"/>
    <property type="molecule type" value="Genomic_DNA"/>
</dbReference>
<dbReference type="HOGENOM" id="CLU_073053_0_0_9"/>
<dbReference type="STRING" id="411471.SUBVAR_04302"/>
<sequence length="322" mass="38556">MSNPNWQNKVTLLVNTCDAYEDLWQPFFTLLQRYFVPLQMRIVVNTETKTCTFPGLRIDTVNSTAESYGARMRAALDKIDTEYLLLMLDDFFLREPVRMDRLADIIDWMEADRKIVYFNCDVTEAACDREVNRYPGYRRLPAGNRYTLNLQAAVWRTSKMREYWQHDVSPWDWEERCNVLTAAHPQEKFYCVLREEDRFMDYGYRKGQWMGICHGQWVREDVVPLFAKEGIEVDFSKRGFLDPNHRPASLNRSASREDRYRRVYNCLGWKYMLPYFLFCRRCNLYSALHHCAVDEDYFHYLQRKADLRNKEGKHCLLAPMVR</sequence>
<dbReference type="Proteomes" id="UP000003438">
    <property type="component" value="Unassembled WGS sequence"/>
</dbReference>